<dbReference type="Gene3D" id="2.60.40.1930">
    <property type="match status" value="1"/>
</dbReference>
<keyword evidence="1" id="KW-1134">Transmembrane beta strand</keyword>
<dbReference type="AlphaFoldDB" id="A0A7H9ANY9"/>
<keyword evidence="3" id="KW-0675">Receptor</keyword>
<organism evidence="3 4">
    <name type="scientific">Costertonia aggregata</name>
    <dbReference type="NCBI Taxonomy" id="343403"/>
    <lineage>
        <taxon>Bacteria</taxon>
        <taxon>Pseudomonadati</taxon>
        <taxon>Bacteroidota</taxon>
        <taxon>Flavobacteriia</taxon>
        <taxon>Flavobacteriales</taxon>
        <taxon>Flavobacteriaceae</taxon>
        <taxon>Costertonia</taxon>
    </lineage>
</organism>
<comment type="subcellular location">
    <subcellularLocation>
        <location evidence="1">Cell outer membrane</location>
        <topology evidence="1">Multi-pass membrane protein</topology>
    </subcellularLocation>
</comment>
<keyword evidence="1" id="KW-0472">Membrane</keyword>
<comment type="similarity">
    <text evidence="1">Belongs to the TonB-dependent receptor family.</text>
</comment>
<evidence type="ECO:0000259" key="2">
    <source>
        <dbReference type="Pfam" id="PF07715"/>
    </source>
</evidence>
<dbReference type="Gene3D" id="2.170.130.10">
    <property type="entry name" value="TonB-dependent receptor, plug domain"/>
    <property type="match status" value="1"/>
</dbReference>
<dbReference type="RefSeq" id="WP_179241452.1">
    <property type="nucleotide sequence ID" value="NZ_CP058595.1"/>
</dbReference>
<evidence type="ECO:0000313" key="4">
    <source>
        <dbReference type="Proteomes" id="UP000509302"/>
    </source>
</evidence>
<dbReference type="KEGG" id="cagg:HYG79_07300"/>
<dbReference type="InterPro" id="IPR039426">
    <property type="entry name" value="TonB-dep_rcpt-like"/>
</dbReference>
<reference evidence="3 4" key="1">
    <citation type="journal article" date="2006" name="Int. J. Syst. Evol. Microbiol.">
        <title>Costertonia aggregata gen. nov., sp. nov., a mesophilic marine bacterium of the family Flavobacteriaceae, isolated from a mature biofilm.</title>
        <authorList>
            <person name="Kwon K.K."/>
            <person name="Lee Y.K."/>
            <person name="Lee H.K."/>
        </authorList>
    </citation>
    <scope>NUCLEOTIDE SEQUENCE [LARGE SCALE GENOMIC DNA]</scope>
    <source>
        <strain evidence="3 4">KCCM 42265</strain>
    </source>
</reference>
<keyword evidence="1" id="KW-0813">Transport</keyword>
<evidence type="ECO:0000256" key="1">
    <source>
        <dbReference type="PROSITE-ProRule" id="PRU01360"/>
    </source>
</evidence>
<dbReference type="PROSITE" id="PS52016">
    <property type="entry name" value="TONB_DEPENDENT_REC_3"/>
    <property type="match status" value="1"/>
</dbReference>
<protein>
    <submittedName>
        <fullName evidence="3">TonB-dependent receptor plug domain-containing protein</fullName>
    </submittedName>
</protein>
<name>A0A7H9ANY9_9FLAO</name>
<dbReference type="Pfam" id="PF07715">
    <property type="entry name" value="Plug"/>
    <property type="match status" value="1"/>
</dbReference>
<dbReference type="Proteomes" id="UP000509302">
    <property type="component" value="Chromosome"/>
</dbReference>
<keyword evidence="1" id="KW-0998">Cell outer membrane</keyword>
<proteinExistence type="inferred from homology"/>
<feature type="domain" description="TonB-dependent receptor plug" evidence="2">
    <location>
        <begin position="622"/>
        <end position="724"/>
    </location>
</feature>
<gene>
    <name evidence="3" type="ORF">HYG79_07300</name>
</gene>
<dbReference type="SUPFAM" id="SSF56935">
    <property type="entry name" value="Porins"/>
    <property type="match status" value="1"/>
</dbReference>
<sequence>MNFSIYTKNLYVHTLFLFFFCGSPYSMGRTTNDCGYGNPNYTSVEYISPEKIYVHCDKSNYVAEENIRFKVYLVNSGTNTLGTNSGVAYIDIIDPLNKITDTKIVRITDGTGHGTIPLPFDVPEGRYILRAYTNHMRNFGRSSFFEKAVYVRAKFSTTKISSYMNMDTPKASELEARFCPEGGQLVSGFNNKIGFKVFGKNGKGVDVKGQIIDGKGNKVTEFSTSKFGRGQFYFLPKSGKSYSAKIDHDGNTVYFDLPATIDKGVAMRIVEVREHYRANIESSLQKGINQYSFVGKQRNGEVFSSKIMGTTANAVIEIPKRVLETGIVKFELRNTRNEIVCERMVFREKQETESLQLDVTEDGTGKKVLVNLVSPSHNAPRERNVHASVSIIKGQGQNVPWEAPGIETYLLLTSEVIGPLENPGHYLDPSTPDRKKDMDILMLTEAWKDYHALNGTTDLTDPEFDYETGIRLSGTIKSAYNRKIPAVAKVSLSYKSGETMGFDETVSDAKGRFVFRNLDFPDTTSVMLQALNISSENETSKGDSDYHIEMHGFSPPDVSYLKEPYEKKGVAYHGRTKRFNLVNDSLYEVDGDVIALEGVDVASKRVREEKRDYSKKRILYKQASQTLDLKDYPELGFMDMLQVLQNRVPGLSVRGFHVYLRGPSSLNEGSNASPEGYGSALILLDGTPVSGSILGEILTSAVDFIDILKGPRAAIYGSRAANGVIAIYTKSGNDGTGTSSVPSKGSNVTFVHPGFRSTAPAKPQSASTGSFKGDGSATVLWQPALTFGKGGKAEISLDGITKEPGRYSITIQGITSGGTPLNLAKTHIVD</sequence>
<dbReference type="InterPro" id="IPR037066">
    <property type="entry name" value="Plug_dom_sf"/>
</dbReference>
<dbReference type="InterPro" id="IPR012910">
    <property type="entry name" value="Plug_dom"/>
</dbReference>
<evidence type="ECO:0000313" key="3">
    <source>
        <dbReference type="EMBL" id="QLG45162.1"/>
    </source>
</evidence>
<accession>A0A7H9ANY9</accession>
<keyword evidence="1" id="KW-0812">Transmembrane</keyword>
<keyword evidence="4" id="KW-1185">Reference proteome</keyword>
<dbReference type="EMBL" id="CP058595">
    <property type="protein sequence ID" value="QLG45162.1"/>
    <property type="molecule type" value="Genomic_DNA"/>
</dbReference>
<dbReference type="GO" id="GO:0009279">
    <property type="term" value="C:cell outer membrane"/>
    <property type="evidence" value="ECO:0007669"/>
    <property type="project" value="UniProtKB-SubCell"/>
</dbReference>